<feature type="region of interest" description="Disordered" evidence="1">
    <location>
        <begin position="381"/>
        <end position="418"/>
    </location>
</feature>
<reference evidence="3" key="1">
    <citation type="submission" date="2014-03" db="EMBL/GenBank/DDBJ databases">
        <title>The Genome Sequence of Puccinia striiformis f. sp. tritici PST-78.</title>
        <authorList>
            <consortium name="The Broad Institute Genome Sequencing Platform"/>
            <person name="Cuomo C."/>
            <person name="Hulbert S."/>
            <person name="Chen X."/>
            <person name="Walker B."/>
            <person name="Young S.K."/>
            <person name="Zeng Q."/>
            <person name="Gargeya S."/>
            <person name="Fitzgerald M."/>
            <person name="Haas B."/>
            <person name="Abouelleil A."/>
            <person name="Alvarado L."/>
            <person name="Arachchi H.M."/>
            <person name="Berlin A.M."/>
            <person name="Chapman S.B."/>
            <person name="Goldberg J."/>
            <person name="Griggs A."/>
            <person name="Gujja S."/>
            <person name="Hansen M."/>
            <person name="Howarth C."/>
            <person name="Imamovic A."/>
            <person name="Larimer J."/>
            <person name="McCowan C."/>
            <person name="Montmayeur A."/>
            <person name="Murphy C."/>
            <person name="Neiman D."/>
            <person name="Pearson M."/>
            <person name="Priest M."/>
            <person name="Roberts A."/>
            <person name="Saif S."/>
            <person name="Shea T."/>
            <person name="Sisk P."/>
            <person name="Sykes S."/>
            <person name="Wortman J."/>
            <person name="Nusbaum C."/>
            <person name="Birren B."/>
        </authorList>
    </citation>
    <scope>NUCLEOTIDE SEQUENCE [LARGE SCALE GENOMIC DNA]</scope>
    <source>
        <strain evidence="3">race PST-78</strain>
    </source>
</reference>
<keyword evidence="3" id="KW-1185">Reference proteome</keyword>
<feature type="compositionally biased region" description="Polar residues" evidence="1">
    <location>
        <begin position="1"/>
        <end position="13"/>
    </location>
</feature>
<sequence>MPSSTVGNSSMGSTPLGGPAFRSPAPFPLEFWAFNDQSTSSFPGTFEPDNTIRRLDGLGIKHYPNTRSHSKSGLSQNNLAAFDSLFNSQKPDVLAPASSALTSLPETAPRATTTTTTSSKKKKIPRFAPPKGPRKQHRTGFRQLPGINGVVKKGRPSKKEYKLGGVEVDMYSLKGVTLNGPAKSLDEVHGGIIVSKKKTTTRRSSSRAKPSLTEATSKAEPIIGSSAGLPTYNGLAQEFNLNQQPQQDFLAACQSGSNDIMETQFTNGQIYNNGATIYGDLLGGSGSSIQPRTQWDPNSVNQPLSDMQQMMGNPDFQPIANVETDLTSGLVDPNLTYPPNMMNQPWDSNQIPPFTNPTNYPNLDDGLSSHHFSEYKNYQLNQAPNVPSDSPYYPHSNAYDQSAPDYSSSTTNFQNYQF</sequence>
<feature type="compositionally biased region" description="Polar residues" evidence="1">
    <location>
        <begin position="398"/>
        <end position="418"/>
    </location>
</feature>
<evidence type="ECO:0000313" key="2">
    <source>
        <dbReference type="EMBL" id="KNF06442.1"/>
    </source>
</evidence>
<feature type="compositionally biased region" description="Basic residues" evidence="1">
    <location>
        <begin position="197"/>
        <end position="206"/>
    </location>
</feature>
<organism evidence="2 3">
    <name type="scientific">Puccinia striiformis f. sp. tritici PST-78</name>
    <dbReference type="NCBI Taxonomy" id="1165861"/>
    <lineage>
        <taxon>Eukaryota</taxon>
        <taxon>Fungi</taxon>
        <taxon>Dikarya</taxon>
        <taxon>Basidiomycota</taxon>
        <taxon>Pucciniomycotina</taxon>
        <taxon>Pucciniomycetes</taxon>
        <taxon>Pucciniales</taxon>
        <taxon>Pucciniaceae</taxon>
        <taxon>Puccinia</taxon>
    </lineage>
</organism>
<proteinExistence type="predicted"/>
<dbReference type="Proteomes" id="UP000054564">
    <property type="component" value="Unassembled WGS sequence"/>
</dbReference>
<dbReference type="OrthoDB" id="2507786at2759"/>
<comment type="caution">
    <text evidence="2">The sequence shown here is derived from an EMBL/GenBank/DDBJ whole genome shotgun (WGS) entry which is preliminary data.</text>
</comment>
<dbReference type="STRING" id="1165861.A0A0L0W4N4"/>
<evidence type="ECO:0000256" key="1">
    <source>
        <dbReference type="SAM" id="MobiDB-lite"/>
    </source>
</evidence>
<evidence type="ECO:0000313" key="3">
    <source>
        <dbReference type="Proteomes" id="UP000054564"/>
    </source>
</evidence>
<feature type="region of interest" description="Disordered" evidence="1">
    <location>
        <begin position="1"/>
        <end position="21"/>
    </location>
</feature>
<feature type="region of interest" description="Disordered" evidence="1">
    <location>
        <begin position="197"/>
        <end position="216"/>
    </location>
</feature>
<name>A0A0L0W4N4_9BASI</name>
<gene>
    <name evidence="2" type="ORF">PSTG_00325</name>
</gene>
<accession>A0A0L0W4N4</accession>
<dbReference type="AlphaFoldDB" id="A0A0L0W4N4"/>
<feature type="region of interest" description="Disordered" evidence="1">
    <location>
        <begin position="99"/>
        <end position="141"/>
    </location>
</feature>
<protein>
    <submittedName>
        <fullName evidence="2">Uncharacterized protein</fullName>
    </submittedName>
</protein>
<dbReference type="EMBL" id="AJIL01000003">
    <property type="protein sequence ID" value="KNF06442.1"/>
    <property type="molecule type" value="Genomic_DNA"/>
</dbReference>